<sequence>MHTSMVQPQKVFSAHVDYIRKGYCVVDMPVMSRDVQGSFENMPRDGHSLGRLRQIRLSQYIGFWDESEWVFAVLPQRKYIQSARYIKLEEAGGIPRHREQLEVDPSPLIARVLDNLPIELNEMVQVNVNQIRVTANAQYRGVTVPEGPHRDGHEYSVIAVVRRENVIGGETQVIDPLTNQVVHRQVLEANQAIIIDDERYIHYATDIEPATGELGYRDIWVIEINRWENRAYGRAHEREAMASGS</sequence>
<dbReference type="Proteomes" id="UP001320122">
    <property type="component" value="Unassembled WGS sequence"/>
</dbReference>
<protein>
    <recommendedName>
        <fullName evidence="3">2OG-Fe dioxygenase</fullName>
    </recommendedName>
</protein>
<comment type="caution">
    <text evidence="1">The sequence shown here is derived from an EMBL/GenBank/DDBJ whole genome shotgun (WGS) entry which is preliminary data.</text>
</comment>
<proteinExistence type="predicted"/>
<reference evidence="1 2" key="1">
    <citation type="journal article" date="2021" name="Front. Microbiol.">
        <title>Aerobic Denitrification and Heterotrophic Sulfur Oxidation in the Genus Halomonas Revealed by Six Novel Species Characterizations and Genome-Based Analysis.</title>
        <authorList>
            <person name="Wang L."/>
            <person name="Shao Z."/>
        </authorList>
    </citation>
    <scope>NUCLEOTIDE SEQUENCE [LARGE SCALE GENOMIC DNA]</scope>
    <source>
        <strain evidence="1 2">MCCC 1A11036</strain>
    </source>
</reference>
<dbReference type="InterPro" id="IPR018724">
    <property type="entry name" value="2OG-Fe_dioxygenase"/>
</dbReference>
<organism evidence="1 2">
    <name type="scientific">Billgrantia zhangzhouensis</name>
    <dbReference type="NCBI Taxonomy" id="2733481"/>
    <lineage>
        <taxon>Bacteria</taxon>
        <taxon>Pseudomonadati</taxon>
        <taxon>Pseudomonadota</taxon>
        <taxon>Gammaproteobacteria</taxon>
        <taxon>Oceanospirillales</taxon>
        <taxon>Halomonadaceae</taxon>
        <taxon>Billgrantia</taxon>
    </lineage>
</organism>
<evidence type="ECO:0000313" key="1">
    <source>
        <dbReference type="EMBL" id="MCE8021075.1"/>
    </source>
</evidence>
<dbReference type="RefSeq" id="WP_234274387.1">
    <property type="nucleotide sequence ID" value="NZ_JABFTT010000009.1"/>
</dbReference>
<dbReference type="Gene3D" id="2.60.120.620">
    <property type="entry name" value="q2cbj1_9rhob like domain"/>
    <property type="match status" value="1"/>
</dbReference>
<evidence type="ECO:0000313" key="2">
    <source>
        <dbReference type="Proteomes" id="UP001320122"/>
    </source>
</evidence>
<accession>A0ABS9AH35</accession>
<gene>
    <name evidence="1" type="ORF">HOP51_13285</name>
</gene>
<keyword evidence="2" id="KW-1185">Reference proteome</keyword>
<dbReference type="EMBL" id="JABFTT010000009">
    <property type="protein sequence ID" value="MCE8021075.1"/>
    <property type="molecule type" value="Genomic_DNA"/>
</dbReference>
<dbReference type="Pfam" id="PF10014">
    <property type="entry name" value="2OG-Fe_Oxy_2"/>
    <property type="match status" value="1"/>
</dbReference>
<evidence type="ECO:0008006" key="3">
    <source>
        <dbReference type="Google" id="ProtNLM"/>
    </source>
</evidence>
<name>A0ABS9AH35_9GAMM</name>